<evidence type="ECO:0000313" key="3">
    <source>
        <dbReference type="Proteomes" id="UP000486351"/>
    </source>
</evidence>
<evidence type="ECO:0000256" key="1">
    <source>
        <dbReference type="SAM" id="SignalP"/>
    </source>
</evidence>
<feature type="chain" id="PRO_5026053816" description="Phytotoxin PcF domain-containing protein" evidence="1">
    <location>
        <begin position="20"/>
        <end position="50"/>
    </location>
</feature>
<organism evidence="2 3">
    <name type="scientific">Phytophthora fragariae</name>
    <dbReference type="NCBI Taxonomy" id="53985"/>
    <lineage>
        <taxon>Eukaryota</taxon>
        <taxon>Sar</taxon>
        <taxon>Stramenopiles</taxon>
        <taxon>Oomycota</taxon>
        <taxon>Peronosporomycetes</taxon>
        <taxon>Peronosporales</taxon>
        <taxon>Peronosporaceae</taxon>
        <taxon>Phytophthora</taxon>
    </lineage>
</organism>
<sequence>MHPKLLGSSFVLFALSICAYPCDPNTRRCSSVGFTLKPSSYGVTRVCCGS</sequence>
<protein>
    <recommendedName>
        <fullName evidence="4">Phytotoxin PcF domain-containing protein</fullName>
    </recommendedName>
</protein>
<accession>A0A6G0SJG1</accession>
<name>A0A6G0SJG1_9STRA</name>
<comment type="caution">
    <text evidence="2">The sequence shown here is derived from an EMBL/GenBank/DDBJ whole genome shotgun (WGS) entry which is preliminary data.</text>
</comment>
<gene>
    <name evidence="2" type="ORF">PF008_g2008</name>
</gene>
<dbReference type="EMBL" id="QXFY01000053">
    <property type="protein sequence ID" value="KAE9359947.1"/>
    <property type="molecule type" value="Genomic_DNA"/>
</dbReference>
<reference evidence="2 3" key="1">
    <citation type="submission" date="2018-09" db="EMBL/GenBank/DDBJ databases">
        <title>Genomic investigation of the strawberry pathogen Phytophthora fragariae indicates pathogenicity is determined by transcriptional variation in three key races.</title>
        <authorList>
            <person name="Adams T.M."/>
            <person name="Armitage A.D."/>
            <person name="Sobczyk M.K."/>
            <person name="Bates H.J."/>
            <person name="Dunwell J.M."/>
            <person name="Nellist C.F."/>
            <person name="Harrison R.J."/>
        </authorList>
    </citation>
    <scope>NUCLEOTIDE SEQUENCE [LARGE SCALE GENOMIC DNA]</scope>
    <source>
        <strain evidence="2 3">NOV-77</strain>
    </source>
</reference>
<proteinExistence type="predicted"/>
<keyword evidence="1" id="KW-0732">Signal</keyword>
<dbReference type="AlphaFoldDB" id="A0A6G0SJG1"/>
<dbReference type="Proteomes" id="UP000486351">
    <property type="component" value="Unassembled WGS sequence"/>
</dbReference>
<feature type="signal peptide" evidence="1">
    <location>
        <begin position="1"/>
        <end position="19"/>
    </location>
</feature>
<evidence type="ECO:0000313" key="2">
    <source>
        <dbReference type="EMBL" id="KAE9359947.1"/>
    </source>
</evidence>
<evidence type="ECO:0008006" key="4">
    <source>
        <dbReference type="Google" id="ProtNLM"/>
    </source>
</evidence>